<feature type="chain" id="PRO_5014676011" evidence="1">
    <location>
        <begin position="18"/>
        <end position="78"/>
    </location>
</feature>
<evidence type="ECO:0000313" key="2">
    <source>
        <dbReference type="EMBL" id="MBW62898.1"/>
    </source>
</evidence>
<feature type="signal peptide" evidence="1">
    <location>
        <begin position="1"/>
        <end position="17"/>
    </location>
</feature>
<protein>
    <submittedName>
        <fullName evidence="2">Putative secreted protein</fullName>
    </submittedName>
</protein>
<evidence type="ECO:0000256" key="1">
    <source>
        <dbReference type="SAM" id="SignalP"/>
    </source>
</evidence>
<dbReference type="EMBL" id="GGFJ01013757">
    <property type="protein sequence ID" value="MBW62898.1"/>
    <property type="molecule type" value="Transcribed_RNA"/>
</dbReference>
<organism evidence="2">
    <name type="scientific">Anopheles marajoara</name>
    <dbReference type="NCBI Taxonomy" id="58244"/>
    <lineage>
        <taxon>Eukaryota</taxon>
        <taxon>Metazoa</taxon>
        <taxon>Ecdysozoa</taxon>
        <taxon>Arthropoda</taxon>
        <taxon>Hexapoda</taxon>
        <taxon>Insecta</taxon>
        <taxon>Pterygota</taxon>
        <taxon>Neoptera</taxon>
        <taxon>Endopterygota</taxon>
        <taxon>Diptera</taxon>
        <taxon>Nematocera</taxon>
        <taxon>Culicoidea</taxon>
        <taxon>Culicidae</taxon>
        <taxon>Anophelinae</taxon>
        <taxon>Anopheles</taxon>
    </lineage>
</organism>
<sequence length="78" mass="8803">MLMLIWASILTPSLMSGYDTRWFEFPLITICGFWSLVSGLSRILLYSPDTDEEVPDEEVRPLPLAVAADWLPDGVTIM</sequence>
<keyword evidence="1" id="KW-0732">Signal</keyword>
<name>A0A2M4CD90_9DIPT</name>
<dbReference type="AlphaFoldDB" id="A0A2M4CD90"/>
<reference evidence="2" key="1">
    <citation type="submission" date="2018-01" db="EMBL/GenBank/DDBJ databases">
        <title>An insight into the sialome of Amazonian anophelines.</title>
        <authorList>
            <person name="Ribeiro J.M."/>
            <person name="Scarpassa V."/>
            <person name="Calvo E."/>
        </authorList>
    </citation>
    <scope>NUCLEOTIDE SEQUENCE</scope>
    <source>
        <tissue evidence="2">Salivary glands</tissue>
    </source>
</reference>
<accession>A0A2M4CD90</accession>
<proteinExistence type="predicted"/>